<reference evidence="8" key="1">
    <citation type="submission" date="2020-09" db="EMBL/GenBank/DDBJ databases">
        <title>A novel bacterium of genus Paenibacillus, isolated from South China Sea.</title>
        <authorList>
            <person name="Huang H."/>
            <person name="Mo K."/>
            <person name="Hu Y."/>
        </authorList>
    </citation>
    <scope>NUCLEOTIDE SEQUENCE</scope>
    <source>
        <strain evidence="8">IB182496</strain>
    </source>
</reference>
<dbReference type="GO" id="GO:0046933">
    <property type="term" value="F:proton-transporting ATP synthase activity, rotational mechanism"/>
    <property type="evidence" value="ECO:0007669"/>
    <property type="project" value="UniProtKB-UniRule"/>
</dbReference>
<evidence type="ECO:0000256" key="6">
    <source>
        <dbReference type="ARBA" id="ARBA00023310"/>
    </source>
</evidence>
<comment type="function">
    <text evidence="7">F(1)F(0) ATP synthase produces ATP from ADP in the presence of a proton or sodium gradient. F-type ATPases consist of two structural domains, F(1) containing the extramembraneous catalytic core and F(0) containing the membrane proton channel, linked together by a central stalk and a peripheral stalk. During catalysis, ATP synthesis in the catalytic domain of F(1) is coupled via a rotary mechanism of the central stalk subunits to proton translocation.</text>
</comment>
<evidence type="ECO:0000313" key="9">
    <source>
        <dbReference type="Proteomes" id="UP000621560"/>
    </source>
</evidence>
<evidence type="ECO:0000256" key="7">
    <source>
        <dbReference type="HAMAP-Rule" id="MF_01416"/>
    </source>
</evidence>
<keyword evidence="5 7" id="KW-0472">Membrane</keyword>
<dbReference type="NCBIfam" id="TIGR01145">
    <property type="entry name" value="ATP_synt_delta"/>
    <property type="match status" value="1"/>
</dbReference>
<dbReference type="SUPFAM" id="SSF47928">
    <property type="entry name" value="N-terminal domain of the delta subunit of the F1F0-ATP synthase"/>
    <property type="match status" value="1"/>
</dbReference>
<organism evidence="8 9">
    <name type="scientific">Paenibacillus sabuli</name>
    <dbReference type="NCBI Taxonomy" id="2772509"/>
    <lineage>
        <taxon>Bacteria</taxon>
        <taxon>Bacillati</taxon>
        <taxon>Bacillota</taxon>
        <taxon>Bacilli</taxon>
        <taxon>Bacillales</taxon>
        <taxon>Paenibacillaceae</taxon>
        <taxon>Paenibacillus</taxon>
    </lineage>
</organism>
<keyword evidence="4 7" id="KW-0406">Ion transport</keyword>
<dbReference type="RefSeq" id="WP_190917900.1">
    <property type="nucleotide sequence ID" value="NZ_JACXIZ010000019.1"/>
</dbReference>
<evidence type="ECO:0000256" key="2">
    <source>
        <dbReference type="ARBA" id="ARBA00022448"/>
    </source>
</evidence>
<keyword evidence="9" id="KW-1185">Reference proteome</keyword>
<protein>
    <recommendedName>
        <fullName evidence="7">ATP synthase subunit delta</fullName>
    </recommendedName>
    <alternativeName>
        <fullName evidence="7">ATP synthase F(1) sector subunit delta</fullName>
    </alternativeName>
    <alternativeName>
        <fullName evidence="7">F-type ATPase subunit delta</fullName>
        <shortName evidence="7">F-ATPase subunit delta</shortName>
    </alternativeName>
</protein>
<keyword evidence="3 7" id="KW-0375">Hydrogen ion transport</keyword>
<dbReference type="PANTHER" id="PTHR11910">
    <property type="entry name" value="ATP SYNTHASE DELTA CHAIN"/>
    <property type="match status" value="1"/>
</dbReference>
<accession>A0A927BSC7</accession>
<keyword evidence="2 7" id="KW-0813">Transport</keyword>
<keyword evidence="6 7" id="KW-0066">ATP synthesis</keyword>
<proteinExistence type="inferred from homology"/>
<comment type="function">
    <text evidence="7">This protein is part of the stalk that links CF(0) to CF(1). It either transmits conformational changes from CF(0) to CF(1) or is implicated in proton conduction.</text>
</comment>
<evidence type="ECO:0000256" key="1">
    <source>
        <dbReference type="ARBA" id="ARBA00004370"/>
    </source>
</evidence>
<comment type="caution">
    <text evidence="8">The sequence shown here is derived from an EMBL/GenBank/DDBJ whole genome shotgun (WGS) entry which is preliminary data.</text>
</comment>
<dbReference type="GO" id="GO:0045259">
    <property type="term" value="C:proton-transporting ATP synthase complex"/>
    <property type="evidence" value="ECO:0007669"/>
    <property type="project" value="UniProtKB-KW"/>
</dbReference>
<dbReference type="GO" id="GO:0005886">
    <property type="term" value="C:plasma membrane"/>
    <property type="evidence" value="ECO:0007669"/>
    <property type="project" value="UniProtKB-SubCell"/>
</dbReference>
<evidence type="ECO:0000256" key="3">
    <source>
        <dbReference type="ARBA" id="ARBA00022781"/>
    </source>
</evidence>
<dbReference type="HAMAP" id="MF_01416">
    <property type="entry name" value="ATP_synth_delta_bact"/>
    <property type="match status" value="1"/>
</dbReference>
<keyword evidence="7" id="KW-1003">Cell membrane</keyword>
<name>A0A927BSC7_9BACL</name>
<dbReference type="Gene3D" id="1.10.520.20">
    <property type="entry name" value="N-terminal domain of the delta subunit of the F1F0-ATP synthase"/>
    <property type="match status" value="1"/>
</dbReference>
<sequence length="182" mass="19563">MSRSSVIAGRYGRALFEAAQAHGIVSEAEEQLRVSAEALQGDALIAKFLDSPNVADDRKIELIRQALTGKVADVVLNTVDMLIRRGRIGELNGVYEAYSKAAGEALGRADAVVYSAIELSEAELTDIAARFGTLIGKQIRARQIVQPELLGGIRVRIGNRLYDGSLAGKLGRMEQALKSKAL</sequence>
<dbReference type="PRINTS" id="PR00125">
    <property type="entry name" value="ATPASEDELTA"/>
</dbReference>
<dbReference type="EMBL" id="JACXIZ010000019">
    <property type="protein sequence ID" value="MBD2845891.1"/>
    <property type="molecule type" value="Genomic_DNA"/>
</dbReference>
<dbReference type="InterPro" id="IPR026015">
    <property type="entry name" value="ATP_synth_OSCP/delta_N_sf"/>
</dbReference>
<evidence type="ECO:0000256" key="5">
    <source>
        <dbReference type="ARBA" id="ARBA00023136"/>
    </source>
</evidence>
<evidence type="ECO:0000313" key="8">
    <source>
        <dbReference type="EMBL" id="MBD2845891.1"/>
    </source>
</evidence>
<gene>
    <name evidence="7 8" type="primary">atpH</name>
    <name evidence="8" type="ORF">IDH44_11870</name>
</gene>
<keyword evidence="7" id="KW-0139">CF(1)</keyword>
<dbReference type="InterPro" id="IPR000711">
    <property type="entry name" value="ATPase_OSCP/dsu"/>
</dbReference>
<dbReference type="Proteomes" id="UP000621560">
    <property type="component" value="Unassembled WGS sequence"/>
</dbReference>
<dbReference type="AlphaFoldDB" id="A0A927BSC7"/>
<evidence type="ECO:0000256" key="4">
    <source>
        <dbReference type="ARBA" id="ARBA00023065"/>
    </source>
</evidence>
<comment type="subcellular location">
    <subcellularLocation>
        <location evidence="7">Cell membrane</location>
        <topology evidence="7">Peripheral membrane protein</topology>
    </subcellularLocation>
    <subcellularLocation>
        <location evidence="1">Membrane</location>
    </subcellularLocation>
</comment>
<dbReference type="Pfam" id="PF00213">
    <property type="entry name" value="OSCP"/>
    <property type="match status" value="1"/>
</dbReference>
<comment type="similarity">
    <text evidence="7">Belongs to the ATPase delta chain family.</text>
</comment>